<proteinExistence type="predicted"/>
<evidence type="ECO:0000256" key="3">
    <source>
        <dbReference type="ARBA" id="ARBA00023163"/>
    </source>
</evidence>
<dbReference type="InterPro" id="IPR036388">
    <property type="entry name" value="WH-like_DNA-bd_sf"/>
</dbReference>
<dbReference type="SMART" id="SM00418">
    <property type="entry name" value="HTH_ARSR"/>
    <property type="match status" value="1"/>
</dbReference>
<reference evidence="5" key="1">
    <citation type="submission" date="2021-01" db="EMBL/GenBank/DDBJ databases">
        <title>Whole genome shotgun sequence of Actinoplanes ferrugineus NBRC 15555.</title>
        <authorList>
            <person name="Komaki H."/>
            <person name="Tamura T."/>
        </authorList>
    </citation>
    <scope>NUCLEOTIDE SEQUENCE</scope>
    <source>
        <strain evidence="5">NBRC 15555</strain>
    </source>
</reference>
<evidence type="ECO:0000313" key="5">
    <source>
        <dbReference type="EMBL" id="GIE13996.1"/>
    </source>
</evidence>
<accession>A0A919MBT3</accession>
<dbReference type="SUPFAM" id="SSF46785">
    <property type="entry name" value="Winged helix' DNA-binding domain"/>
    <property type="match status" value="1"/>
</dbReference>
<dbReference type="RefSeq" id="WP_203820411.1">
    <property type="nucleotide sequence ID" value="NZ_BAAABP010000001.1"/>
</dbReference>
<dbReference type="Gene3D" id="1.10.10.10">
    <property type="entry name" value="Winged helix-like DNA-binding domain superfamily/Winged helix DNA-binding domain"/>
    <property type="match status" value="1"/>
</dbReference>
<gene>
    <name evidence="5" type="ORF">Afe05nite_58360</name>
</gene>
<dbReference type="GO" id="GO:0003677">
    <property type="term" value="F:DNA binding"/>
    <property type="evidence" value="ECO:0007669"/>
    <property type="project" value="UniProtKB-KW"/>
</dbReference>
<protein>
    <submittedName>
        <fullName evidence="5">Transcriptional regulator</fullName>
    </submittedName>
</protein>
<dbReference type="EMBL" id="BOMM01000051">
    <property type="protein sequence ID" value="GIE13996.1"/>
    <property type="molecule type" value="Genomic_DNA"/>
</dbReference>
<keyword evidence="3" id="KW-0804">Transcription</keyword>
<dbReference type="Pfam" id="PF01022">
    <property type="entry name" value="HTH_5"/>
    <property type="match status" value="1"/>
</dbReference>
<evidence type="ECO:0000313" key="6">
    <source>
        <dbReference type="Proteomes" id="UP000598174"/>
    </source>
</evidence>
<dbReference type="Proteomes" id="UP000598174">
    <property type="component" value="Unassembled WGS sequence"/>
</dbReference>
<keyword evidence="6" id="KW-1185">Reference proteome</keyword>
<dbReference type="InterPro" id="IPR051081">
    <property type="entry name" value="HTH_MetalResp_TranReg"/>
</dbReference>
<dbReference type="InterPro" id="IPR036390">
    <property type="entry name" value="WH_DNA-bd_sf"/>
</dbReference>
<dbReference type="AlphaFoldDB" id="A0A919MBT3"/>
<evidence type="ECO:0000259" key="4">
    <source>
        <dbReference type="SMART" id="SM00418"/>
    </source>
</evidence>
<dbReference type="InterPro" id="IPR011991">
    <property type="entry name" value="ArsR-like_HTH"/>
</dbReference>
<keyword evidence="1" id="KW-0805">Transcription regulation</keyword>
<keyword evidence="2" id="KW-0238">DNA-binding</keyword>
<dbReference type="GO" id="GO:0003700">
    <property type="term" value="F:DNA-binding transcription factor activity"/>
    <property type="evidence" value="ECO:0007669"/>
    <property type="project" value="InterPro"/>
</dbReference>
<evidence type="ECO:0000256" key="1">
    <source>
        <dbReference type="ARBA" id="ARBA00023015"/>
    </source>
</evidence>
<feature type="domain" description="HTH arsR-type" evidence="4">
    <location>
        <begin position="12"/>
        <end position="106"/>
    </location>
</feature>
<name>A0A919MBT3_9ACTN</name>
<dbReference type="PANTHER" id="PTHR33154:SF15">
    <property type="entry name" value="REGULATORY PROTEIN ARSR"/>
    <property type="match status" value="1"/>
</dbReference>
<dbReference type="PRINTS" id="PR00778">
    <property type="entry name" value="HTHARSR"/>
</dbReference>
<dbReference type="CDD" id="cd00090">
    <property type="entry name" value="HTH_ARSR"/>
    <property type="match status" value="1"/>
</dbReference>
<dbReference type="InterPro" id="IPR001845">
    <property type="entry name" value="HTH_ArsR_DNA-bd_dom"/>
</dbReference>
<sequence length="188" mass="20907">MAERGVRISDPRVMRALSHPARIEIVEYLNDTGKAVTATECAEIVGLSPSATSYHLRELRKYGLVEEAPSRGDGRERLWQGAAGGLRIDPEDGGPAAQDAAATLADLYLTRDLERVREWFARRDEEPEPWRHSGTIMGARLLLTADELAELAGRISELVDPYRMRDRQEKAPEGARRVALNLAMFPEG</sequence>
<organism evidence="5 6">
    <name type="scientific">Paractinoplanes ferrugineus</name>
    <dbReference type="NCBI Taxonomy" id="113564"/>
    <lineage>
        <taxon>Bacteria</taxon>
        <taxon>Bacillati</taxon>
        <taxon>Actinomycetota</taxon>
        <taxon>Actinomycetes</taxon>
        <taxon>Micromonosporales</taxon>
        <taxon>Micromonosporaceae</taxon>
        <taxon>Paractinoplanes</taxon>
    </lineage>
</organism>
<comment type="caution">
    <text evidence="5">The sequence shown here is derived from an EMBL/GenBank/DDBJ whole genome shotgun (WGS) entry which is preliminary data.</text>
</comment>
<evidence type="ECO:0000256" key="2">
    <source>
        <dbReference type="ARBA" id="ARBA00023125"/>
    </source>
</evidence>
<dbReference type="PANTHER" id="PTHR33154">
    <property type="entry name" value="TRANSCRIPTIONAL REGULATOR, ARSR FAMILY"/>
    <property type="match status" value="1"/>
</dbReference>